<dbReference type="SUPFAM" id="SSF53850">
    <property type="entry name" value="Periplasmic binding protein-like II"/>
    <property type="match status" value="1"/>
</dbReference>
<evidence type="ECO:0000256" key="3">
    <source>
        <dbReference type="ARBA" id="ARBA00022729"/>
    </source>
</evidence>
<dbReference type="Gene3D" id="3.40.190.10">
    <property type="entry name" value="Periplasmic binding protein-like II"/>
    <property type="match status" value="2"/>
</dbReference>
<dbReference type="InterPro" id="IPR015168">
    <property type="entry name" value="SsuA/THI5"/>
</dbReference>
<dbReference type="Proteomes" id="UP001262754">
    <property type="component" value="Unassembled WGS sequence"/>
</dbReference>
<dbReference type="PANTHER" id="PTHR30024:SF47">
    <property type="entry name" value="TAURINE-BINDING PERIPLASMIC PROTEIN"/>
    <property type="match status" value="1"/>
</dbReference>
<evidence type="ECO:0000256" key="1">
    <source>
        <dbReference type="ARBA" id="ARBA00004418"/>
    </source>
</evidence>
<dbReference type="PROSITE" id="PS51257">
    <property type="entry name" value="PROKAR_LIPOPROTEIN"/>
    <property type="match status" value="1"/>
</dbReference>
<dbReference type="NCBIfam" id="TIGR03427">
    <property type="entry name" value="ABC_peri_uca"/>
    <property type="match status" value="1"/>
</dbReference>
<evidence type="ECO:0000313" key="7">
    <source>
        <dbReference type="Proteomes" id="UP001262754"/>
    </source>
</evidence>
<evidence type="ECO:0000256" key="2">
    <source>
        <dbReference type="ARBA" id="ARBA00010742"/>
    </source>
</evidence>
<evidence type="ECO:0000256" key="4">
    <source>
        <dbReference type="SAM" id="SignalP"/>
    </source>
</evidence>
<feature type="signal peptide" evidence="4">
    <location>
        <begin position="1"/>
        <end position="28"/>
    </location>
</feature>
<dbReference type="InterPro" id="IPR017793">
    <property type="entry name" value="ABC_transptr_urea-assoc_sub-bd"/>
</dbReference>
<protein>
    <submittedName>
        <fullName evidence="6">NitT/TauT family transport system substrate-binding protein</fullName>
    </submittedName>
</protein>
<comment type="subcellular location">
    <subcellularLocation>
        <location evidence="1">Periplasm</location>
    </subcellularLocation>
</comment>
<feature type="domain" description="SsuA/THI5-like" evidence="5">
    <location>
        <begin position="74"/>
        <end position="249"/>
    </location>
</feature>
<evidence type="ECO:0000259" key="5">
    <source>
        <dbReference type="Pfam" id="PF09084"/>
    </source>
</evidence>
<dbReference type="PANTHER" id="PTHR30024">
    <property type="entry name" value="ALIPHATIC SULFONATES-BINDING PROTEIN-RELATED"/>
    <property type="match status" value="1"/>
</dbReference>
<reference evidence="6 7" key="1">
    <citation type="submission" date="2023-07" db="EMBL/GenBank/DDBJ databases">
        <title>Sorghum-associated microbial communities from plants grown in Nebraska, USA.</title>
        <authorList>
            <person name="Schachtman D."/>
        </authorList>
    </citation>
    <scope>NUCLEOTIDE SEQUENCE [LARGE SCALE GENOMIC DNA]</scope>
    <source>
        <strain evidence="6 7">DS2154</strain>
    </source>
</reference>
<sequence length="371" mass="39127">MSVLFTRKRFVAALAVSCLALASCGPKAASDKAAPAASGAAAAKSEYKIGWTIYAGWMPWAYAQQSGIVKKWADKYGVKIELVQINDYVESLNQYSAGKLDGVTATNMDALTVPAATGKDTTVVMIGDYSDGNDGVVLKNGTSLAELKGRPVNLVELSVSHYLLARALEKAGLKMSDVKTVNTSDADIVAAFGAADTKALVTWNPQLSEVKKMPGATEVFDSSKIPGEILDGLMVSTEALKANPNLGKALTGIWYETMALTVAQTPEGKAAREQMAKLSGADLASFEGQLKTTHLYAEPKAALAATVSPDLVTANDRVRKFSFSMGLFGQGAKSVDDIGISFPGGKTLGDPNNIKLRFDPSYVQQAVDGKL</sequence>
<feature type="chain" id="PRO_5045566925" evidence="4">
    <location>
        <begin position="29"/>
        <end position="371"/>
    </location>
</feature>
<name>A0ABU1MXC3_9CAUL</name>
<organism evidence="6 7">
    <name type="scientific">Caulobacter rhizosphaerae</name>
    <dbReference type="NCBI Taxonomy" id="2010972"/>
    <lineage>
        <taxon>Bacteria</taxon>
        <taxon>Pseudomonadati</taxon>
        <taxon>Pseudomonadota</taxon>
        <taxon>Alphaproteobacteria</taxon>
        <taxon>Caulobacterales</taxon>
        <taxon>Caulobacteraceae</taxon>
        <taxon>Caulobacter</taxon>
    </lineage>
</organism>
<dbReference type="RefSeq" id="WP_310029902.1">
    <property type="nucleotide sequence ID" value="NZ_JAVDRL010000003.1"/>
</dbReference>
<keyword evidence="7" id="KW-1185">Reference proteome</keyword>
<gene>
    <name evidence="6" type="ORF">J2800_001107</name>
</gene>
<dbReference type="EMBL" id="JAVDRL010000003">
    <property type="protein sequence ID" value="MDR6530371.1"/>
    <property type="molecule type" value="Genomic_DNA"/>
</dbReference>
<comment type="similarity">
    <text evidence="2">Belongs to the bacterial solute-binding protein SsuA/TauA family.</text>
</comment>
<accession>A0ABU1MXC3</accession>
<evidence type="ECO:0000313" key="6">
    <source>
        <dbReference type="EMBL" id="MDR6530371.1"/>
    </source>
</evidence>
<dbReference type="Pfam" id="PF09084">
    <property type="entry name" value="NMT1"/>
    <property type="match status" value="1"/>
</dbReference>
<proteinExistence type="inferred from homology"/>
<keyword evidence="3 4" id="KW-0732">Signal</keyword>
<comment type="caution">
    <text evidence="6">The sequence shown here is derived from an EMBL/GenBank/DDBJ whole genome shotgun (WGS) entry which is preliminary data.</text>
</comment>